<evidence type="ECO:0000256" key="3">
    <source>
        <dbReference type="ARBA" id="ARBA00022723"/>
    </source>
</evidence>
<dbReference type="GO" id="GO:0004869">
    <property type="term" value="F:cysteine-type endopeptidase inhibitor activity"/>
    <property type="evidence" value="ECO:0007669"/>
    <property type="project" value="UniProtKB-ARBA"/>
</dbReference>
<comment type="similarity">
    <text evidence="1">Belongs to the IAP family.</text>
</comment>
<dbReference type="SMART" id="SM00184">
    <property type="entry name" value="RING"/>
    <property type="match status" value="1"/>
</dbReference>
<keyword evidence="3" id="KW-0479">Metal-binding</keyword>
<evidence type="ECO:0000256" key="4">
    <source>
        <dbReference type="ARBA" id="ARBA00022771"/>
    </source>
</evidence>
<dbReference type="PROSITE" id="PS01282">
    <property type="entry name" value="BIR_REPEAT_1"/>
    <property type="match status" value="2"/>
</dbReference>
<dbReference type="GO" id="GO:0031625">
    <property type="term" value="F:ubiquitin protein ligase binding"/>
    <property type="evidence" value="ECO:0007669"/>
    <property type="project" value="UniProtKB-ARBA"/>
</dbReference>
<dbReference type="Pfam" id="PF00653">
    <property type="entry name" value="BIR"/>
    <property type="match status" value="2"/>
</dbReference>
<reference evidence="9" key="2">
    <citation type="journal article" date="2015" name="Gigascience">
        <title>Reconstructing a comprehensive transcriptome assembly of a white-pupal translocated strain of the pest fruit fly Bactrocera cucurbitae.</title>
        <authorList>
            <person name="Sim S.B."/>
            <person name="Calla B."/>
            <person name="Hall B."/>
            <person name="DeRego T."/>
            <person name="Geib S.M."/>
        </authorList>
    </citation>
    <scope>NUCLEOTIDE SEQUENCE</scope>
</reference>
<dbReference type="PROSITE" id="PS50089">
    <property type="entry name" value="ZF_RING_2"/>
    <property type="match status" value="1"/>
</dbReference>
<dbReference type="GO" id="GO:0089720">
    <property type="term" value="F:caspase binding"/>
    <property type="evidence" value="ECO:0007669"/>
    <property type="project" value="UniProtKB-ARBA"/>
</dbReference>
<reference evidence="9" key="1">
    <citation type="submission" date="2014-11" db="EMBL/GenBank/DDBJ databases">
        <authorList>
            <person name="Geib S."/>
        </authorList>
    </citation>
    <scope>NUCLEOTIDE SEQUENCE</scope>
</reference>
<name>A0A0A1XG32_ZEUCU</name>
<dbReference type="GO" id="GO:0031398">
    <property type="term" value="P:positive regulation of protein ubiquitination"/>
    <property type="evidence" value="ECO:0007669"/>
    <property type="project" value="TreeGrafter"/>
</dbReference>
<evidence type="ECO:0000313" key="9">
    <source>
        <dbReference type="EMBL" id="JAD09932.1"/>
    </source>
</evidence>
<dbReference type="InterPro" id="IPR050784">
    <property type="entry name" value="IAP"/>
</dbReference>
<dbReference type="GO" id="GO:0070936">
    <property type="term" value="P:protein K48-linked ubiquitination"/>
    <property type="evidence" value="ECO:0007669"/>
    <property type="project" value="UniProtKB-ARBA"/>
</dbReference>
<dbReference type="Gene3D" id="1.10.533.10">
    <property type="entry name" value="Death Domain, Fas"/>
    <property type="match status" value="1"/>
</dbReference>
<dbReference type="SUPFAM" id="SSF57924">
    <property type="entry name" value="Inhibitor of apoptosis (IAP) repeat"/>
    <property type="match status" value="2"/>
</dbReference>
<evidence type="ECO:0000256" key="2">
    <source>
        <dbReference type="ARBA" id="ARBA00022703"/>
    </source>
</evidence>
<dbReference type="GO" id="GO:0051726">
    <property type="term" value="P:regulation of cell cycle"/>
    <property type="evidence" value="ECO:0007669"/>
    <property type="project" value="TreeGrafter"/>
</dbReference>
<evidence type="ECO:0000256" key="1">
    <source>
        <dbReference type="ARBA" id="ARBA00006672"/>
    </source>
</evidence>
<keyword evidence="4 6" id="KW-0863">Zinc-finger</keyword>
<dbReference type="GO" id="GO:0048471">
    <property type="term" value="C:perinuclear region of cytoplasm"/>
    <property type="evidence" value="ECO:0007669"/>
    <property type="project" value="UniProtKB-ARBA"/>
</dbReference>
<dbReference type="CDD" id="cd00022">
    <property type="entry name" value="BIR"/>
    <property type="match status" value="2"/>
</dbReference>
<protein>
    <submittedName>
        <fullName evidence="9">Apoptosis 2 inhibitor</fullName>
    </submittedName>
</protein>
<dbReference type="AlphaFoldDB" id="A0A0A1XG32"/>
<dbReference type="CDD" id="cd16713">
    <property type="entry name" value="RING-HC_BIRC2_3_7"/>
    <property type="match status" value="1"/>
</dbReference>
<dbReference type="GO" id="GO:0005829">
    <property type="term" value="C:cytosol"/>
    <property type="evidence" value="ECO:0007669"/>
    <property type="project" value="UniProtKB-ARBA"/>
</dbReference>
<dbReference type="GO" id="GO:0061630">
    <property type="term" value="F:ubiquitin protein ligase activity"/>
    <property type="evidence" value="ECO:0007669"/>
    <property type="project" value="TreeGrafter"/>
</dbReference>
<dbReference type="Pfam" id="PF13920">
    <property type="entry name" value="zf-C3HC4_3"/>
    <property type="match status" value="1"/>
</dbReference>
<proteinExistence type="inferred from homology"/>
<sequence>MEESVEESDYLVESNRLATFKNWPNPNISPQSLAKAGFYYLNRSDQVKCAWCKGIIAMWEEQDDAFEEHKRFFPNCPRVQLGPLIEMASDGLRDLGIQQISTPKKPKFSSLDSRLRTYVNWPIPDIQKPDALAQAGLYYQNVEDQVRCFHCNIGLRSWQREDDPWFEHAKWFPQCQFVRLVKGANYIQQVKDLSRQSGHQPHNEMSIDEAMMSAPVLQALEIGIDGGSIRNATQRQLAACGRPYETVEDLIKAVFGDPEDAEPIANNQCTEGISASLAGDVSRLINMLDEAGVGSNCVENQHNASSSSSSTTTLNQSNVQNPYNNVLNGPSCSAAVTNALQIKQTSDNTAAEVAKTDNVDEAKTNKDANAVTLNRTLSLEEENRKLKDARLCKVCLDEEVGVVFLPCGHLVTCVQCAPGVGQCPMCRADIKGFVRTYLS</sequence>
<organism evidence="9">
    <name type="scientific">Zeugodacus cucurbitae</name>
    <name type="common">Melon fruit fly</name>
    <name type="synonym">Bactrocera cucurbitae</name>
    <dbReference type="NCBI Taxonomy" id="28588"/>
    <lineage>
        <taxon>Eukaryota</taxon>
        <taxon>Metazoa</taxon>
        <taxon>Ecdysozoa</taxon>
        <taxon>Arthropoda</taxon>
        <taxon>Hexapoda</taxon>
        <taxon>Insecta</taxon>
        <taxon>Pterygota</taxon>
        <taxon>Neoptera</taxon>
        <taxon>Endopterygota</taxon>
        <taxon>Diptera</taxon>
        <taxon>Brachycera</taxon>
        <taxon>Muscomorpha</taxon>
        <taxon>Tephritoidea</taxon>
        <taxon>Tephritidae</taxon>
        <taxon>Zeugodacus</taxon>
        <taxon>Zeugodacus</taxon>
    </lineage>
</organism>
<keyword evidence="5" id="KW-0862">Zinc</keyword>
<dbReference type="Gene3D" id="1.10.8.10">
    <property type="entry name" value="DNA helicase RuvA subunit, C-terminal domain"/>
    <property type="match status" value="1"/>
</dbReference>
<evidence type="ECO:0000256" key="5">
    <source>
        <dbReference type="ARBA" id="ARBA00022833"/>
    </source>
</evidence>
<dbReference type="PROSITE" id="PS50143">
    <property type="entry name" value="BIR_REPEAT_2"/>
    <property type="match status" value="2"/>
</dbReference>
<dbReference type="GO" id="GO:0005634">
    <property type="term" value="C:nucleus"/>
    <property type="evidence" value="ECO:0007669"/>
    <property type="project" value="TreeGrafter"/>
</dbReference>
<dbReference type="Gene3D" id="1.10.1170.10">
    <property type="entry name" value="Inhibitor Of Apoptosis Protein (2mihbC-IAP-1), Chain A"/>
    <property type="match status" value="2"/>
</dbReference>
<evidence type="ECO:0000256" key="6">
    <source>
        <dbReference type="PROSITE-ProRule" id="PRU00175"/>
    </source>
</evidence>
<dbReference type="InterPro" id="IPR011029">
    <property type="entry name" value="DEATH-like_dom_sf"/>
</dbReference>
<gene>
    <name evidence="9" type="primary">Iap2</name>
    <name evidence="9" type="ORF">g.27054</name>
</gene>
<dbReference type="FunFam" id="3.30.40.10:FF:000184">
    <property type="entry name" value="Baculoviral IAP repeat containing 2"/>
    <property type="match status" value="1"/>
</dbReference>
<feature type="domain" description="RING-type" evidence="8">
    <location>
        <begin position="392"/>
        <end position="427"/>
    </location>
</feature>
<dbReference type="InterPro" id="IPR001841">
    <property type="entry name" value="Znf_RING"/>
</dbReference>
<accession>A0A0A1XG32</accession>
<dbReference type="SMART" id="SM00238">
    <property type="entry name" value="BIR"/>
    <property type="match status" value="2"/>
</dbReference>
<dbReference type="PANTHER" id="PTHR10044:SF139">
    <property type="entry name" value="DEATH-ASSOCIATED INHIBITOR OF APOPTOSIS 2"/>
    <property type="match status" value="1"/>
</dbReference>
<dbReference type="FunFam" id="1.10.1170.10:FF:000003">
    <property type="entry name" value="E3 ubiquitin-protein ligase XIAP"/>
    <property type="match status" value="1"/>
</dbReference>
<dbReference type="FunFam" id="1.10.1170.10:FF:000002">
    <property type="entry name" value="Baculoviral IAP repeat containing 7"/>
    <property type="match status" value="1"/>
</dbReference>
<feature type="region of interest" description="Disordered" evidence="7">
    <location>
        <begin position="298"/>
        <end position="320"/>
    </location>
</feature>
<evidence type="ECO:0000259" key="8">
    <source>
        <dbReference type="PROSITE" id="PS50089"/>
    </source>
</evidence>
<dbReference type="GO" id="GO:0008270">
    <property type="term" value="F:zinc ion binding"/>
    <property type="evidence" value="ECO:0007669"/>
    <property type="project" value="UniProtKB-KW"/>
</dbReference>
<dbReference type="GO" id="GO:0022416">
    <property type="term" value="P:chaeta development"/>
    <property type="evidence" value="ECO:0007669"/>
    <property type="project" value="UniProtKB-ARBA"/>
</dbReference>
<dbReference type="GO" id="GO:0043027">
    <property type="term" value="F:cysteine-type endopeptidase inhibitor activity involved in apoptotic process"/>
    <property type="evidence" value="ECO:0007669"/>
    <property type="project" value="UniProtKB-ARBA"/>
</dbReference>
<keyword evidence="2" id="KW-0053">Apoptosis</keyword>
<dbReference type="PANTHER" id="PTHR10044">
    <property type="entry name" value="INHIBITOR OF APOPTOSIS"/>
    <property type="match status" value="1"/>
</dbReference>
<dbReference type="EMBL" id="GBXI01004360">
    <property type="protein sequence ID" value="JAD09932.1"/>
    <property type="molecule type" value="Transcribed_RNA"/>
</dbReference>
<dbReference type="InterPro" id="IPR001370">
    <property type="entry name" value="BIR_rpt"/>
</dbReference>
<evidence type="ECO:0000256" key="7">
    <source>
        <dbReference type="SAM" id="MobiDB-lite"/>
    </source>
</evidence>
<dbReference type="CDD" id="cd14321">
    <property type="entry name" value="UBA_IAPs"/>
    <property type="match status" value="1"/>
</dbReference>
<dbReference type="GO" id="GO:0043066">
    <property type="term" value="P:negative regulation of apoptotic process"/>
    <property type="evidence" value="ECO:0007669"/>
    <property type="project" value="TreeGrafter"/>
</dbReference>
<dbReference type="GO" id="GO:0006915">
    <property type="term" value="P:apoptotic process"/>
    <property type="evidence" value="ECO:0007669"/>
    <property type="project" value="UniProtKB-KW"/>
</dbReference>